<keyword evidence="1" id="KW-0732">Signal</keyword>
<keyword evidence="3" id="KW-1185">Reference proteome</keyword>
<reference evidence="2 3" key="1">
    <citation type="submission" date="2018-07" db="EMBL/GenBank/DDBJ databases">
        <title>Genome sequencing of Moraxellaceae gen. HYN0046.</title>
        <authorList>
            <person name="Kim M."/>
            <person name="Yi H."/>
        </authorList>
    </citation>
    <scope>NUCLEOTIDE SEQUENCE [LARGE SCALE GENOMIC DNA]</scope>
    <source>
        <strain evidence="2 3">HYN0046</strain>
    </source>
</reference>
<accession>A0A345P946</accession>
<dbReference type="AlphaFoldDB" id="A0A345P946"/>
<dbReference type="Pfam" id="PF11958">
    <property type="entry name" value="DUF3472"/>
    <property type="match status" value="1"/>
</dbReference>
<dbReference type="Proteomes" id="UP000253940">
    <property type="component" value="Chromosome"/>
</dbReference>
<dbReference type="OrthoDB" id="6879103at2"/>
<feature type="chain" id="PRO_5016774628" evidence="1">
    <location>
        <begin position="19"/>
        <end position="262"/>
    </location>
</feature>
<evidence type="ECO:0000256" key="1">
    <source>
        <dbReference type="SAM" id="SignalP"/>
    </source>
</evidence>
<proteinExistence type="predicted"/>
<dbReference type="KEGG" id="mbah:HYN46_13760"/>
<protein>
    <submittedName>
        <fullName evidence="2">DUF3472 domain-containing protein</fullName>
    </submittedName>
</protein>
<evidence type="ECO:0000313" key="2">
    <source>
        <dbReference type="EMBL" id="AXI03805.1"/>
    </source>
</evidence>
<gene>
    <name evidence="2" type="ORF">HYN46_13760</name>
</gene>
<dbReference type="InterPro" id="IPR021862">
    <property type="entry name" value="DUF3472"/>
</dbReference>
<feature type="signal peptide" evidence="1">
    <location>
        <begin position="1"/>
        <end position="18"/>
    </location>
</feature>
<dbReference type="RefSeq" id="WP_114899913.1">
    <property type="nucleotide sequence ID" value="NZ_CP031222.1"/>
</dbReference>
<organism evidence="2 3">
    <name type="scientific">Aquirhabdus parva</name>
    <dbReference type="NCBI Taxonomy" id="2283318"/>
    <lineage>
        <taxon>Bacteria</taxon>
        <taxon>Pseudomonadati</taxon>
        <taxon>Pseudomonadota</taxon>
        <taxon>Gammaproteobacteria</taxon>
        <taxon>Moraxellales</taxon>
        <taxon>Moraxellaceae</taxon>
        <taxon>Aquirhabdus</taxon>
    </lineage>
</organism>
<dbReference type="EMBL" id="CP031222">
    <property type="protein sequence ID" value="AXI03805.1"/>
    <property type="molecule type" value="Genomic_DNA"/>
</dbReference>
<name>A0A345P946_9GAMM</name>
<evidence type="ECO:0000313" key="3">
    <source>
        <dbReference type="Proteomes" id="UP000253940"/>
    </source>
</evidence>
<sequence>MLKPLLLTTLLISTVALADPQIYYTTQSPSSSGFDQIQWPVTVNTAPSTGSTYYFALQANFIGDAKSAIYMGLQPRQANKNLVIFSTFGTGTAALSPNCHSGADGGSGTSCSIQYNWKKGTPYLLTMKRNTAESTDILQVWEGYIKDTTTQQQTQIGRFTVPTTRQGLQNSSLFFDEYFPFNAGPKDPTQRVCVPYAKLLVQSPIYGFNHVSYPATKITGSRVEAGKDKCAIAAGTPNAKLTAVPNSLDYVVETGFLSNPAR</sequence>